<evidence type="ECO:0000256" key="1">
    <source>
        <dbReference type="ARBA" id="ARBA00023015"/>
    </source>
</evidence>
<proteinExistence type="predicted"/>
<evidence type="ECO:0000313" key="9">
    <source>
        <dbReference type="Proteomes" id="UP000294952"/>
    </source>
</evidence>
<name>A0A0J6WFM4_9MYCO</name>
<dbReference type="RefSeq" id="WP_048422198.1">
    <property type="nucleotide sequence ID" value="NZ_JYNU01000004.1"/>
</dbReference>
<dbReference type="InterPro" id="IPR001647">
    <property type="entry name" value="HTH_TetR"/>
</dbReference>
<dbReference type="GO" id="GO:0000976">
    <property type="term" value="F:transcription cis-regulatory region binding"/>
    <property type="evidence" value="ECO:0007669"/>
    <property type="project" value="TreeGrafter"/>
</dbReference>
<comment type="caution">
    <text evidence="6">The sequence shown here is derived from an EMBL/GenBank/DDBJ whole genome shotgun (WGS) entry which is preliminary data.</text>
</comment>
<dbReference type="PANTHER" id="PTHR30055">
    <property type="entry name" value="HTH-TYPE TRANSCRIPTIONAL REGULATOR RUTR"/>
    <property type="match status" value="1"/>
</dbReference>
<dbReference type="AlphaFoldDB" id="A0A0J6WFM4"/>
<dbReference type="SUPFAM" id="SSF48498">
    <property type="entry name" value="Tetracyclin repressor-like, C-terminal domain"/>
    <property type="match status" value="1"/>
</dbReference>
<dbReference type="InterPro" id="IPR050109">
    <property type="entry name" value="HTH-type_TetR-like_transc_reg"/>
</dbReference>
<gene>
    <name evidence="7" type="ORF">EUA04_19900</name>
    <name evidence="6" type="ORF">MOBUDSM44075_00695</name>
</gene>
<dbReference type="GO" id="GO:0003700">
    <property type="term" value="F:DNA-binding transcription factor activity"/>
    <property type="evidence" value="ECO:0007669"/>
    <property type="project" value="TreeGrafter"/>
</dbReference>
<dbReference type="InterPro" id="IPR009057">
    <property type="entry name" value="Homeodomain-like_sf"/>
</dbReference>
<dbReference type="Pfam" id="PF00440">
    <property type="entry name" value="TetR_N"/>
    <property type="match status" value="1"/>
</dbReference>
<reference evidence="6 8" key="1">
    <citation type="journal article" date="2015" name="Genome Biol. Evol.">
        <title>Characterization of Three Mycobacterium spp. with Potential Use in Bioremediation by Genome Sequencing and Comparative Genomics.</title>
        <authorList>
            <person name="Das S."/>
            <person name="Pettersson B.M."/>
            <person name="Behra P.R."/>
            <person name="Ramesh M."/>
            <person name="Dasgupta S."/>
            <person name="Bhattacharya A."/>
            <person name="Kirsebom L.A."/>
        </authorList>
    </citation>
    <scope>NUCLEOTIDE SEQUENCE [LARGE SCALE GENOMIC DNA]</scope>
    <source>
        <strain evidence="6 8">DSM 44075</strain>
    </source>
</reference>
<dbReference type="SUPFAM" id="SSF46689">
    <property type="entry name" value="Homeodomain-like"/>
    <property type="match status" value="1"/>
</dbReference>
<dbReference type="Pfam" id="PF16859">
    <property type="entry name" value="TetR_C_11"/>
    <property type="match status" value="1"/>
</dbReference>
<evidence type="ECO:0000256" key="3">
    <source>
        <dbReference type="ARBA" id="ARBA00023163"/>
    </source>
</evidence>
<dbReference type="Proteomes" id="UP000294952">
    <property type="component" value="Unassembled WGS sequence"/>
</dbReference>
<dbReference type="InterPro" id="IPR036271">
    <property type="entry name" value="Tet_transcr_reg_TetR-rel_C_sf"/>
</dbReference>
<accession>A0A0J6WFM4</accession>
<evidence type="ECO:0000313" key="7">
    <source>
        <dbReference type="EMBL" id="TDL05796.1"/>
    </source>
</evidence>
<dbReference type="PATRIC" id="fig|1807.14.peg.699"/>
<keyword evidence="1" id="KW-0805">Transcription regulation</keyword>
<dbReference type="Gene3D" id="1.10.357.10">
    <property type="entry name" value="Tetracycline Repressor, domain 2"/>
    <property type="match status" value="1"/>
</dbReference>
<dbReference type="InterPro" id="IPR011075">
    <property type="entry name" value="TetR_C"/>
</dbReference>
<evidence type="ECO:0000313" key="6">
    <source>
        <dbReference type="EMBL" id="KMO80818.1"/>
    </source>
</evidence>
<protein>
    <submittedName>
        <fullName evidence="6">Bacterial regulatory protein, tetR family</fullName>
    </submittedName>
    <submittedName>
        <fullName evidence="7">TetR/AcrR family transcriptional regulator</fullName>
    </submittedName>
</protein>
<feature type="DNA-binding region" description="H-T-H motif" evidence="4">
    <location>
        <begin position="32"/>
        <end position="51"/>
    </location>
</feature>
<feature type="domain" description="HTH tetR-type" evidence="5">
    <location>
        <begin position="9"/>
        <end position="69"/>
    </location>
</feature>
<dbReference type="PANTHER" id="PTHR30055:SF148">
    <property type="entry name" value="TETR-FAMILY TRANSCRIPTIONAL REGULATOR"/>
    <property type="match status" value="1"/>
</dbReference>
<reference evidence="7 9" key="2">
    <citation type="submission" date="2019-01" db="EMBL/GenBank/DDBJ databases">
        <title>High-quality-draft genome sequences of five non-tuberculosis mycobacteriaceae isolated from a nosocomial environment.</title>
        <authorList>
            <person name="Tiago I."/>
            <person name="Alarico S."/>
            <person name="Pereira S.G."/>
            <person name="Coelho C."/>
            <person name="Maranha A."/>
            <person name="Empadinhas N."/>
        </authorList>
    </citation>
    <scope>NUCLEOTIDE SEQUENCE [LARGE SCALE GENOMIC DNA]</scope>
    <source>
        <strain evidence="7 9">22DIII</strain>
    </source>
</reference>
<dbReference type="EMBL" id="JYNU01000004">
    <property type="protein sequence ID" value="KMO80818.1"/>
    <property type="molecule type" value="Genomic_DNA"/>
</dbReference>
<dbReference type="Proteomes" id="UP000036313">
    <property type="component" value="Unassembled WGS sequence"/>
</dbReference>
<dbReference type="PROSITE" id="PS50977">
    <property type="entry name" value="HTH_TETR_2"/>
    <property type="match status" value="1"/>
</dbReference>
<keyword evidence="3" id="KW-0804">Transcription</keyword>
<evidence type="ECO:0000256" key="2">
    <source>
        <dbReference type="ARBA" id="ARBA00023125"/>
    </source>
</evidence>
<evidence type="ECO:0000256" key="4">
    <source>
        <dbReference type="PROSITE-ProRule" id="PRU00335"/>
    </source>
</evidence>
<organism evidence="6 8">
    <name type="scientific">Mycolicibacterium obuense</name>
    <dbReference type="NCBI Taxonomy" id="1807"/>
    <lineage>
        <taxon>Bacteria</taxon>
        <taxon>Bacillati</taxon>
        <taxon>Actinomycetota</taxon>
        <taxon>Actinomycetes</taxon>
        <taxon>Mycobacteriales</taxon>
        <taxon>Mycobacteriaceae</taxon>
        <taxon>Mycolicibacterium</taxon>
    </lineage>
</organism>
<sequence>MPTTRRRGAELDTAIKSAVMELLAAHGPDGVTMEAVAAAAHTSKPVLYRRWSDRRALLRDTLIEVAAASIPTLDTGSFRTDMLAVLRGWAELFAGSQGPLMRSIVMAVAADPELAETFYADVVGSRKADVTALLQRGIARGDVRADIPVGVIRELGQSVLWHHLLITGDPIDDELVITLVDDVLVPLTAPTTARS</sequence>
<dbReference type="Gene3D" id="1.10.10.60">
    <property type="entry name" value="Homeodomain-like"/>
    <property type="match status" value="1"/>
</dbReference>
<evidence type="ECO:0000259" key="5">
    <source>
        <dbReference type="PROSITE" id="PS50977"/>
    </source>
</evidence>
<evidence type="ECO:0000313" key="8">
    <source>
        <dbReference type="Proteomes" id="UP000036313"/>
    </source>
</evidence>
<dbReference type="EMBL" id="SDLP01000006">
    <property type="protein sequence ID" value="TDL05796.1"/>
    <property type="molecule type" value="Genomic_DNA"/>
</dbReference>
<keyword evidence="2 4" id="KW-0238">DNA-binding</keyword>